<gene>
    <name evidence="4" type="ORF">CASFOL_005463</name>
</gene>
<keyword evidence="5" id="KW-1185">Reference proteome</keyword>
<dbReference type="InterPro" id="IPR036465">
    <property type="entry name" value="vWFA_dom_sf"/>
</dbReference>
<sequence length="228" mass="25454">MTAIEDIQSSTSVKTGHRPIRSTGAAISVAVGLLEGCLINTGSRIMLFTSGPSTIGPGMIVNSDLGNSIRTHRELSKILRVGAAELKYPVETSGGFMILAESFESEQFSKCLHHMFDRDNDRNLKMFFDATIKIVTTNRNRDPWPLPFSRTLTNRTCVEFFFEVGNEQKAQAGSAFFIQFITRYRYSNMTVRKRVTTVSRRWVPKNSPEISSGFDQEVAASVMARLAI</sequence>
<proteinExistence type="inferred from homology"/>
<name>A0ABD3E7H4_9LAMI</name>
<dbReference type="Proteomes" id="UP001632038">
    <property type="component" value="Unassembled WGS sequence"/>
</dbReference>
<comment type="similarity">
    <text evidence="1">Belongs to the SEC23/SEC24 family. SEC23 subfamily.</text>
</comment>
<dbReference type="Pfam" id="PF04811">
    <property type="entry name" value="Sec23_trunk"/>
    <property type="match status" value="1"/>
</dbReference>
<dbReference type="PANTHER" id="PTHR11141:SF22">
    <property type="entry name" value="PROTEIN TRANSPORT PROTEIN SEC23 G"/>
    <property type="match status" value="1"/>
</dbReference>
<evidence type="ECO:0000313" key="5">
    <source>
        <dbReference type="Proteomes" id="UP001632038"/>
    </source>
</evidence>
<dbReference type="GO" id="GO:0015031">
    <property type="term" value="P:protein transport"/>
    <property type="evidence" value="ECO:0007669"/>
    <property type="project" value="UniProtKB-KW"/>
</dbReference>
<keyword evidence="1" id="KW-0862">Zinc</keyword>
<feature type="domain" description="Sec23/Sec24 trunk" evidence="2">
    <location>
        <begin position="3"/>
        <end position="70"/>
    </location>
</feature>
<dbReference type="AlphaFoldDB" id="A0ABD3E7H4"/>
<keyword evidence="1" id="KW-0931">ER-Golgi transport</keyword>
<dbReference type="Gene3D" id="3.40.50.410">
    <property type="entry name" value="von Willebrand factor, type A domain"/>
    <property type="match status" value="2"/>
</dbReference>
<comment type="subcellular location">
    <subcellularLocation>
        <location evidence="1">Cytoplasmic vesicle</location>
        <location evidence="1">COPII-coated vesicle membrane</location>
        <topology evidence="1">Peripheral membrane protein</topology>
        <orientation evidence="1">Cytoplasmic side</orientation>
    </subcellularLocation>
    <subcellularLocation>
        <location evidence="1">Endoplasmic reticulum membrane</location>
        <topology evidence="1">Peripheral membrane protein</topology>
        <orientation evidence="1">Cytoplasmic side</orientation>
    </subcellularLocation>
</comment>
<evidence type="ECO:0000256" key="1">
    <source>
        <dbReference type="RuleBase" id="RU365030"/>
    </source>
</evidence>
<keyword evidence="1" id="KW-0968">Cytoplasmic vesicle</keyword>
<feature type="domain" description="Sec23/Sec24 beta-sandwich" evidence="3">
    <location>
        <begin position="151"/>
        <end position="203"/>
    </location>
</feature>
<dbReference type="SUPFAM" id="SSF53300">
    <property type="entry name" value="vWA-like"/>
    <property type="match status" value="1"/>
</dbReference>
<keyword evidence="1" id="KW-0256">Endoplasmic reticulum</keyword>
<accession>A0ABD3E7H4</accession>
<dbReference type="GO" id="GO:0005789">
    <property type="term" value="C:endoplasmic reticulum membrane"/>
    <property type="evidence" value="ECO:0007669"/>
    <property type="project" value="UniProtKB-SubCell"/>
</dbReference>
<comment type="caution">
    <text evidence="4">The sequence shown here is derived from an EMBL/GenBank/DDBJ whole genome shotgun (WGS) entry which is preliminary data.</text>
</comment>
<keyword evidence="1" id="KW-0472">Membrane</keyword>
<keyword evidence="1" id="KW-0479">Metal-binding</keyword>
<dbReference type="Pfam" id="PF08033">
    <property type="entry name" value="Sec23_BS"/>
    <property type="match status" value="1"/>
</dbReference>
<dbReference type="InterPro" id="IPR037364">
    <property type="entry name" value="Sec23"/>
</dbReference>
<dbReference type="GO" id="GO:0012507">
    <property type="term" value="C:ER to Golgi transport vesicle membrane"/>
    <property type="evidence" value="ECO:0007669"/>
    <property type="project" value="UniProtKB-SubCell"/>
</dbReference>
<dbReference type="GO" id="GO:0046872">
    <property type="term" value="F:metal ion binding"/>
    <property type="evidence" value="ECO:0007669"/>
    <property type="project" value="UniProtKB-KW"/>
</dbReference>
<evidence type="ECO:0000259" key="2">
    <source>
        <dbReference type="Pfam" id="PF04811"/>
    </source>
</evidence>
<dbReference type="InterPro" id="IPR006896">
    <property type="entry name" value="Sec23/24_trunk_dom"/>
</dbReference>
<dbReference type="EMBL" id="JAVIJP010000007">
    <property type="protein sequence ID" value="KAL3649060.1"/>
    <property type="molecule type" value="Genomic_DNA"/>
</dbReference>
<evidence type="ECO:0000259" key="3">
    <source>
        <dbReference type="Pfam" id="PF08033"/>
    </source>
</evidence>
<evidence type="ECO:0000313" key="4">
    <source>
        <dbReference type="EMBL" id="KAL3649060.1"/>
    </source>
</evidence>
<keyword evidence="1" id="KW-0963">Cytoplasm</keyword>
<dbReference type="PANTHER" id="PTHR11141">
    <property type="entry name" value="PROTEIN TRANSPORT PROTEIN SEC23"/>
    <property type="match status" value="1"/>
</dbReference>
<dbReference type="SUPFAM" id="SSF81995">
    <property type="entry name" value="beta-sandwich domain of Sec23/24"/>
    <property type="match status" value="1"/>
</dbReference>
<dbReference type="InterPro" id="IPR012990">
    <property type="entry name" value="Beta-sandwich_Sec23_24"/>
</dbReference>
<protein>
    <recommendedName>
        <fullName evidence="1">Protein transport protein SEC23</fullName>
    </recommendedName>
</protein>
<comment type="function">
    <text evidence="1">Component of the coat protein complex II (COPII) which promotes the formation of transport vesicles from the endoplasmic reticulum (ER). The coat has two main functions, the physical deformation of the endoplasmic reticulum membrane into vesicles and the selection of cargo molecules.</text>
</comment>
<organism evidence="4 5">
    <name type="scientific">Castilleja foliolosa</name>
    <dbReference type="NCBI Taxonomy" id="1961234"/>
    <lineage>
        <taxon>Eukaryota</taxon>
        <taxon>Viridiplantae</taxon>
        <taxon>Streptophyta</taxon>
        <taxon>Embryophyta</taxon>
        <taxon>Tracheophyta</taxon>
        <taxon>Spermatophyta</taxon>
        <taxon>Magnoliopsida</taxon>
        <taxon>eudicotyledons</taxon>
        <taxon>Gunneridae</taxon>
        <taxon>Pentapetalae</taxon>
        <taxon>asterids</taxon>
        <taxon>lamiids</taxon>
        <taxon>Lamiales</taxon>
        <taxon>Orobanchaceae</taxon>
        <taxon>Pedicularideae</taxon>
        <taxon>Castillejinae</taxon>
        <taxon>Castilleja</taxon>
    </lineage>
</organism>
<reference evidence="5" key="1">
    <citation type="journal article" date="2024" name="IScience">
        <title>Strigolactones Initiate the Formation of Haustorium-like Structures in Castilleja.</title>
        <authorList>
            <person name="Buerger M."/>
            <person name="Peterson D."/>
            <person name="Chory J."/>
        </authorList>
    </citation>
    <scope>NUCLEOTIDE SEQUENCE [LARGE SCALE GENOMIC DNA]</scope>
</reference>
<dbReference type="Gene3D" id="2.60.40.1670">
    <property type="entry name" value="beta-sandwich domain of Sec23/24"/>
    <property type="match status" value="1"/>
</dbReference>
<keyword evidence="1" id="KW-0653">Protein transport</keyword>
<keyword evidence="1" id="KW-0813">Transport</keyword>
<dbReference type="GO" id="GO:0016192">
    <property type="term" value="P:vesicle-mediated transport"/>
    <property type="evidence" value="ECO:0007669"/>
    <property type="project" value="UniProtKB-KW"/>
</dbReference>